<dbReference type="SUPFAM" id="SSF50249">
    <property type="entry name" value="Nucleic acid-binding proteins"/>
    <property type="match status" value="1"/>
</dbReference>
<dbReference type="CDD" id="cd08041">
    <property type="entry name" value="OBF_kDNA_ligase_like"/>
    <property type="match status" value="1"/>
</dbReference>
<feature type="compositionally biased region" description="Acidic residues" evidence="5">
    <location>
        <begin position="41"/>
        <end position="52"/>
    </location>
</feature>
<keyword evidence="1" id="KW-0436">Ligase</keyword>
<dbReference type="InterPro" id="IPR050326">
    <property type="entry name" value="NAD_dep_DNA_ligaseB"/>
</dbReference>
<feature type="region of interest" description="Disordered" evidence="5">
    <location>
        <begin position="25"/>
        <end position="79"/>
    </location>
</feature>
<reference evidence="7" key="1">
    <citation type="submission" date="2022-07" db="EMBL/GenBank/DDBJ databases">
        <title>Genome analysis of Parmales, a sister group of diatoms, reveals the evolutionary specialization of diatoms from phago-mixotrophs to photoautotrophs.</title>
        <authorList>
            <person name="Ban H."/>
            <person name="Sato S."/>
            <person name="Yoshikawa S."/>
            <person name="Kazumasa Y."/>
            <person name="Nakamura Y."/>
            <person name="Ichinomiya M."/>
            <person name="Saitoh K."/>
            <person name="Sato N."/>
            <person name="Blanc-Mathieu R."/>
            <person name="Endo H."/>
            <person name="Kuwata A."/>
            <person name="Ogata H."/>
        </authorList>
    </citation>
    <scope>NUCLEOTIDE SEQUENCE</scope>
</reference>
<protein>
    <recommendedName>
        <fullName evidence="6">DNA ligase OB-like domain-containing protein</fullName>
    </recommendedName>
</protein>
<dbReference type="Gene3D" id="3.30.470.30">
    <property type="entry name" value="DNA ligase/mRNA capping enzyme"/>
    <property type="match status" value="1"/>
</dbReference>
<comment type="caution">
    <text evidence="7">The sequence shown here is derived from an EMBL/GenBank/DDBJ whole genome shotgun (WGS) entry which is preliminary data.</text>
</comment>
<evidence type="ECO:0000256" key="4">
    <source>
        <dbReference type="ARBA" id="ARBA00023204"/>
    </source>
</evidence>
<proteinExistence type="predicted"/>
<dbReference type="Pfam" id="PF14743">
    <property type="entry name" value="DNA_ligase_OB_2"/>
    <property type="match status" value="1"/>
</dbReference>
<evidence type="ECO:0000256" key="5">
    <source>
        <dbReference type="SAM" id="MobiDB-lite"/>
    </source>
</evidence>
<dbReference type="CDD" id="cd07896">
    <property type="entry name" value="Adenylation_kDNA_ligase_like"/>
    <property type="match status" value="1"/>
</dbReference>
<evidence type="ECO:0000313" key="7">
    <source>
        <dbReference type="EMBL" id="GMH52713.1"/>
    </source>
</evidence>
<evidence type="ECO:0000256" key="2">
    <source>
        <dbReference type="ARBA" id="ARBA00022705"/>
    </source>
</evidence>
<keyword evidence="4" id="KW-0234">DNA repair</keyword>
<feature type="domain" description="DNA ligase OB-like" evidence="6">
    <location>
        <begin position="335"/>
        <end position="403"/>
    </location>
</feature>
<organism evidence="7 8">
    <name type="scientific">Triparma retinervis</name>
    <dbReference type="NCBI Taxonomy" id="2557542"/>
    <lineage>
        <taxon>Eukaryota</taxon>
        <taxon>Sar</taxon>
        <taxon>Stramenopiles</taxon>
        <taxon>Ochrophyta</taxon>
        <taxon>Bolidophyceae</taxon>
        <taxon>Parmales</taxon>
        <taxon>Triparmaceae</taxon>
        <taxon>Triparma</taxon>
    </lineage>
</organism>
<evidence type="ECO:0000259" key="6">
    <source>
        <dbReference type="Pfam" id="PF14743"/>
    </source>
</evidence>
<dbReference type="PANTHER" id="PTHR47810">
    <property type="entry name" value="DNA LIGASE"/>
    <property type="match status" value="1"/>
</dbReference>
<dbReference type="Gene3D" id="2.40.50.140">
    <property type="entry name" value="Nucleic acid-binding proteins"/>
    <property type="match status" value="1"/>
</dbReference>
<sequence length="408" mass="44229">MASSNLARGYSTEEQLSIAKTILQSRAESKKEEEKEVVVDVCEDCDSGEDNEKESNASNGKASKHADEETPTKRLLPPVYPLSEGEEVKVQGSSSIYTVKHVRGVVFSCNCPSWRFQKGPKARIAATTTTSSASPPAGGTAPDVAALHSLAHPYKGTQDVAGWVVSEKLDGMRAILVNGTAYSRAGNLIRAPPQFFSGVPPAAILDGELWLGRGKFQDTVSITKSHGASMSEWAKVKFVCFDAPAIPGGINERLDYARGATANAPHCEVVETETLPATGVQEEIDRRMALMKKAGAEGLMLRHPTNSFKPKRTHDLLKVKHVSSADAIVVGYEGGKGRNSGCIGALVVELLSDRSKTFKVGGGMNDKEREIERYENEYKGRTVEVKYNELTKGGIPRFPIYLRTKPDF</sequence>
<dbReference type="EMBL" id="BRXZ01002032">
    <property type="protein sequence ID" value="GMH52713.1"/>
    <property type="molecule type" value="Genomic_DNA"/>
</dbReference>
<evidence type="ECO:0000256" key="1">
    <source>
        <dbReference type="ARBA" id="ARBA00022598"/>
    </source>
</evidence>
<accession>A0A9W7DRP8</accession>
<keyword evidence="3" id="KW-0227">DNA damage</keyword>
<dbReference type="NCBIfam" id="NF006592">
    <property type="entry name" value="PRK09125.1"/>
    <property type="match status" value="1"/>
</dbReference>
<dbReference type="SUPFAM" id="SSF56091">
    <property type="entry name" value="DNA ligase/mRNA capping enzyme, catalytic domain"/>
    <property type="match status" value="1"/>
</dbReference>
<dbReference type="GO" id="GO:0006260">
    <property type="term" value="P:DNA replication"/>
    <property type="evidence" value="ECO:0007669"/>
    <property type="project" value="UniProtKB-KW"/>
</dbReference>
<dbReference type="OrthoDB" id="411785at2759"/>
<evidence type="ECO:0000313" key="8">
    <source>
        <dbReference type="Proteomes" id="UP001165082"/>
    </source>
</evidence>
<dbReference type="GO" id="GO:0006281">
    <property type="term" value="P:DNA repair"/>
    <property type="evidence" value="ECO:0007669"/>
    <property type="project" value="UniProtKB-KW"/>
</dbReference>
<dbReference type="Gene3D" id="3.30.1490.70">
    <property type="match status" value="1"/>
</dbReference>
<dbReference type="InterPro" id="IPR029319">
    <property type="entry name" value="DNA_ligase_OB"/>
</dbReference>
<dbReference type="PANTHER" id="PTHR47810:SF1">
    <property type="entry name" value="DNA LIGASE B"/>
    <property type="match status" value="1"/>
</dbReference>
<dbReference type="InterPro" id="IPR012340">
    <property type="entry name" value="NA-bd_OB-fold"/>
</dbReference>
<dbReference type="GO" id="GO:0016874">
    <property type="term" value="F:ligase activity"/>
    <property type="evidence" value="ECO:0007669"/>
    <property type="project" value="UniProtKB-KW"/>
</dbReference>
<dbReference type="Proteomes" id="UP001165082">
    <property type="component" value="Unassembled WGS sequence"/>
</dbReference>
<feature type="compositionally biased region" description="Basic and acidic residues" evidence="5">
    <location>
        <begin position="27"/>
        <end position="38"/>
    </location>
</feature>
<evidence type="ECO:0000256" key="3">
    <source>
        <dbReference type="ARBA" id="ARBA00022763"/>
    </source>
</evidence>
<dbReference type="AlphaFoldDB" id="A0A9W7DRP8"/>
<keyword evidence="8" id="KW-1185">Reference proteome</keyword>
<keyword evidence="2" id="KW-0235">DNA replication</keyword>
<gene>
    <name evidence="7" type="ORF">TrRE_jg7212</name>
</gene>
<name>A0A9W7DRP8_9STRA</name>